<keyword evidence="2" id="KW-1185">Reference proteome</keyword>
<name>A0A9D3W012_9ROSI</name>
<evidence type="ECO:0000313" key="2">
    <source>
        <dbReference type="Proteomes" id="UP000828251"/>
    </source>
</evidence>
<gene>
    <name evidence="1" type="ORF">J1N35_010187</name>
</gene>
<protein>
    <submittedName>
        <fullName evidence="1">Uncharacterized protein</fullName>
    </submittedName>
</protein>
<proteinExistence type="predicted"/>
<reference evidence="1 2" key="1">
    <citation type="journal article" date="2021" name="Plant Biotechnol. J.">
        <title>Multi-omics assisted identification of the key and species-specific regulatory components of drought-tolerant mechanisms in Gossypium stocksii.</title>
        <authorList>
            <person name="Yu D."/>
            <person name="Ke L."/>
            <person name="Zhang D."/>
            <person name="Wu Y."/>
            <person name="Sun Y."/>
            <person name="Mei J."/>
            <person name="Sun J."/>
            <person name="Sun Y."/>
        </authorList>
    </citation>
    <scope>NUCLEOTIDE SEQUENCE [LARGE SCALE GENOMIC DNA]</scope>
    <source>
        <strain evidence="2">cv. E1</strain>
        <tissue evidence="1">Leaf</tissue>
    </source>
</reference>
<organism evidence="1 2">
    <name type="scientific">Gossypium stocksii</name>
    <dbReference type="NCBI Taxonomy" id="47602"/>
    <lineage>
        <taxon>Eukaryota</taxon>
        <taxon>Viridiplantae</taxon>
        <taxon>Streptophyta</taxon>
        <taxon>Embryophyta</taxon>
        <taxon>Tracheophyta</taxon>
        <taxon>Spermatophyta</taxon>
        <taxon>Magnoliopsida</taxon>
        <taxon>eudicotyledons</taxon>
        <taxon>Gunneridae</taxon>
        <taxon>Pentapetalae</taxon>
        <taxon>rosids</taxon>
        <taxon>malvids</taxon>
        <taxon>Malvales</taxon>
        <taxon>Malvaceae</taxon>
        <taxon>Malvoideae</taxon>
        <taxon>Gossypium</taxon>
    </lineage>
</organism>
<evidence type="ECO:0000313" key="1">
    <source>
        <dbReference type="EMBL" id="KAH1106419.1"/>
    </source>
</evidence>
<comment type="caution">
    <text evidence="1">The sequence shown here is derived from an EMBL/GenBank/DDBJ whole genome shotgun (WGS) entry which is preliminary data.</text>
</comment>
<dbReference type="AlphaFoldDB" id="A0A9D3W012"/>
<sequence>MNQFVFDNEPANPEVVVRTARCWARNIKDMDQKQGVIGSVSINISILDAPLIGGIKLNTDGARNINTVGHVQLVLFEMKVADGFLVMVVISENVVLRWRYVIVNSDRPLAIQACNGVLKDNSNRAIVSRTNEPCNRPCRIVISHTPRDQIWWPMSWRD</sequence>
<dbReference type="EMBL" id="JAIQCV010000004">
    <property type="protein sequence ID" value="KAH1106419.1"/>
    <property type="molecule type" value="Genomic_DNA"/>
</dbReference>
<dbReference type="Proteomes" id="UP000828251">
    <property type="component" value="Unassembled WGS sequence"/>
</dbReference>
<accession>A0A9D3W012</accession>